<keyword evidence="2 6" id="KW-0288">FMN</keyword>
<dbReference type="RefSeq" id="WP_183589643.1">
    <property type="nucleotide sequence ID" value="NZ_JACHCA010000019.1"/>
</dbReference>
<dbReference type="HAMAP" id="MF_01216">
    <property type="entry name" value="Azoreductase_type1"/>
    <property type="match status" value="1"/>
</dbReference>
<organism evidence="8 9">
    <name type="scientific">Mucilaginibacter lappiensis</name>
    <dbReference type="NCBI Taxonomy" id="354630"/>
    <lineage>
        <taxon>Bacteria</taxon>
        <taxon>Pseudomonadati</taxon>
        <taxon>Bacteroidota</taxon>
        <taxon>Sphingobacteriia</taxon>
        <taxon>Sphingobacteriales</taxon>
        <taxon>Sphingobacteriaceae</taxon>
        <taxon>Mucilaginibacter</taxon>
    </lineage>
</organism>
<reference evidence="8 9" key="1">
    <citation type="submission" date="2020-08" db="EMBL/GenBank/DDBJ databases">
        <title>Genomic Encyclopedia of Type Strains, Phase IV (KMG-V): Genome sequencing to study the core and pangenomes of soil and plant-associated prokaryotes.</title>
        <authorList>
            <person name="Whitman W."/>
        </authorList>
    </citation>
    <scope>NUCLEOTIDE SEQUENCE [LARGE SCALE GENOMIC DNA]</scope>
    <source>
        <strain evidence="8 9">MP601</strain>
    </source>
</reference>
<comment type="catalytic activity">
    <reaction evidence="5">
        <text>N,N-dimethyl-1,4-phenylenediamine + anthranilate + 2 NAD(+) = 2-(4-dimethylaminophenyl)diazenylbenzoate + 2 NADH + 2 H(+)</text>
        <dbReference type="Rhea" id="RHEA:55872"/>
        <dbReference type="ChEBI" id="CHEBI:15378"/>
        <dbReference type="ChEBI" id="CHEBI:15783"/>
        <dbReference type="ChEBI" id="CHEBI:16567"/>
        <dbReference type="ChEBI" id="CHEBI:57540"/>
        <dbReference type="ChEBI" id="CHEBI:57945"/>
        <dbReference type="ChEBI" id="CHEBI:71579"/>
        <dbReference type="EC" id="1.7.1.17"/>
    </reaction>
    <physiologicalReaction direction="right-to-left" evidence="5">
        <dbReference type="Rhea" id="RHEA:55874"/>
    </physiologicalReaction>
</comment>
<comment type="function">
    <text evidence="6">Quinone reductase that provides resistance to thiol-specific stress caused by electrophilic quinones.</text>
</comment>
<dbReference type="InterPro" id="IPR029039">
    <property type="entry name" value="Flavoprotein-like_sf"/>
</dbReference>
<dbReference type="GO" id="GO:0010181">
    <property type="term" value="F:FMN binding"/>
    <property type="evidence" value="ECO:0007669"/>
    <property type="project" value="UniProtKB-UniRule"/>
</dbReference>
<keyword evidence="4 6" id="KW-0520">NAD</keyword>
<evidence type="ECO:0000313" key="8">
    <source>
        <dbReference type="EMBL" id="MBB6131022.1"/>
    </source>
</evidence>
<evidence type="ECO:0000256" key="6">
    <source>
        <dbReference type="HAMAP-Rule" id="MF_01216"/>
    </source>
</evidence>
<feature type="binding site" evidence="6">
    <location>
        <begin position="96"/>
        <end position="99"/>
    </location>
    <ligand>
        <name>FMN</name>
        <dbReference type="ChEBI" id="CHEBI:58210"/>
    </ligand>
</feature>
<dbReference type="SUPFAM" id="SSF52218">
    <property type="entry name" value="Flavoproteins"/>
    <property type="match status" value="1"/>
</dbReference>
<dbReference type="EC" id="1.7.1.17" evidence="6"/>
<sequence>MKKILNIISSVKGKESFSNKLSGAILEKLSSAYPGSTVQTRDLTKNPFPHLEESHFTAFYTPDEARTAEHREAIKNSDEAISELMDADNIVIGVPMYNFGIPSTLKSWIDHIVRGGVTFTYQEGGLPEGLVKNKKVYLAIASGGIFSEGPLKSYDFTESYLRTALGLIGLTDITVFRVEGHFRAETKETALPKALGIVEEYAY</sequence>
<evidence type="ECO:0000313" key="9">
    <source>
        <dbReference type="Proteomes" id="UP000548326"/>
    </source>
</evidence>
<comment type="similarity">
    <text evidence="6">Belongs to the azoreductase type 1 family.</text>
</comment>
<accession>A0A841JL74</accession>
<feature type="binding site" evidence="6">
    <location>
        <position position="10"/>
    </location>
    <ligand>
        <name>FMN</name>
        <dbReference type="ChEBI" id="CHEBI:58210"/>
    </ligand>
</feature>
<proteinExistence type="inferred from homology"/>
<keyword evidence="1 6" id="KW-0285">Flavoprotein</keyword>
<evidence type="ECO:0000256" key="1">
    <source>
        <dbReference type="ARBA" id="ARBA00022630"/>
    </source>
</evidence>
<evidence type="ECO:0000259" key="7">
    <source>
        <dbReference type="Pfam" id="PF02525"/>
    </source>
</evidence>
<feature type="binding site" evidence="6">
    <location>
        <begin position="16"/>
        <end position="18"/>
    </location>
    <ligand>
        <name>FMN</name>
        <dbReference type="ChEBI" id="CHEBI:58210"/>
    </ligand>
</feature>
<evidence type="ECO:0000256" key="3">
    <source>
        <dbReference type="ARBA" id="ARBA00023002"/>
    </source>
</evidence>
<evidence type="ECO:0000256" key="5">
    <source>
        <dbReference type="ARBA" id="ARBA00048542"/>
    </source>
</evidence>
<dbReference type="Proteomes" id="UP000548326">
    <property type="component" value="Unassembled WGS sequence"/>
</dbReference>
<dbReference type="GO" id="GO:0009055">
    <property type="term" value="F:electron transfer activity"/>
    <property type="evidence" value="ECO:0007669"/>
    <property type="project" value="UniProtKB-UniRule"/>
</dbReference>
<comment type="subunit">
    <text evidence="6">Homodimer.</text>
</comment>
<dbReference type="InterPro" id="IPR003680">
    <property type="entry name" value="Flavodoxin_fold"/>
</dbReference>
<dbReference type="EC" id="1.6.5.-" evidence="6"/>
<protein>
    <recommendedName>
        <fullName evidence="6">FMN dependent NADH:quinone oxidoreductase</fullName>
        <ecNumber evidence="6">1.6.5.-</ecNumber>
    </recommendedName>
    <alternativeName>
        <fullName evidence="6">Azo-dye reductase</fullName>
    </alternativeName>
    <alternativeName>
        <fullName evidence="6">FMN-dependent NADH-azo compound oxidoreductase</fullName>
    </alternativeName>
    <alternativeName>
        <fullName evidence="6">FMN-dependent NADH-azoreductase</fullName>
        <ecNumber evidence="6">1.7.1.17</ecNumber>
    </alternativeName>
</protein>
<feature type="domain" description="Flavodoxin-like fold" evidence="7">
    <location>
        <begin position="2"/>
        <end position="198"/>
    </location>
</feature>
<comment type="function">
    <text evidence="6">Also exhibits azoreductase activity. Catalyzes the reductive cleavage of the azo bond in aromatic azo compounds to the corresponding amines.</text>
</comment>
<dbReference type="GO" id="GO:0016652">
    <property type="term" value="F:oxidoreductase activity, acting on NAD(P)H as acceptor"/>
    <property type="evidence" value="ECO:0007669"/>
    <property type="project" value="UniProtKB-UniRule"/>
</dbReference>
<dbReference type="PANTHER" id="PTHR43741">
    <property type="entry name" value="FMN-DEPENDENT NADH-AZOREDUCTASE 1"/>
    <property type="match status" value="1"/>
</dbReference>
<dbReference type="InterPro" id="IPR050104">
    <property type="entry name" value="FMN-dep_NADH:Q_OxRdtase_AzoR1"/>
</dbReference>
<dbReference type="AlphaFoldDB" id="A0A841JL74"/>
<evidence type="ECO:0000256" key="4">
    <source>
        <dbReference type="ARBA" id="ARBA00023027"/>
    </source>
</evidence>
<comment type="catalytic activity">
    <reaction evidence="6">
        <text>2 a quinone + NADH + H(+) = 2 a 1,4-benzosemiquinone + NAD(+)</text>
        <dbReference type="Rhea" id="RHEA:65952"/>
        <dbReference type="ChEBI" id="CHEBI:15378"/>
        <dbReference type="ChEBI" id="CHEBI:57540"/>
        <dbReference type="ChEBI" id="CHEBI:57945"/>
        <dbReference type="ChEBI" id="CHEBI:132124"/>
        <dbReference type="ChEBI" id="CHEBI:134225"/>
    </reaction>
</comment>
<name>A0A841JL74_9SPHI</name>
<evidence type="ECO:0000256" key="2">
    <source>
        <dbReference type="ARBA" id="ARBA00022643"/>
    </source>
</evidence>
<dbReference type="Gene3D" id="3.40.50.360">
    <property type="match status" value="1"/>
</dbReference>
<comment type="caution">
    <text evidence="8">The sequence shown here is derived from an EMBL/GenBank/DDBJ whole genome shotgun (WGS) entry which is preliminary data.</text>
</comment>
<dbReference type="GO" id="GO:0016655">
    <property type="term" value="F:oxidoreductase activity, acting on NAD(P)H, quinone or similar compound as acceptor"/>
    <property type="evidence" value="ECO:0007669"/>
    <property type="project" value="InterPro"/>
</dbReference>
<dbReference type="EMBL" id="JACHCA010000019">
    <property type="protein sequence ID" value="MBB6131022.1"/>
    <property type="molecule type" value="Genomic_DNA"/>
</dbReference>
<keyword evidence="3 6" id="KW-0560">Oxidoreductase</keyword>
<dbReference type="InterPro" id="IPR023048">
    <property type="entry name" value="NADH:quinone_OxRdtase_FMN_depd"/>
</dbReference>
<comment type="caution">
    <text evidence="6">Lacks conserved residue(s) required for the propagation of feature annotation.</text>
</comment>
<dbReference type="Pfam" id="PF02525">
    <property type="entry name" value="Flavodoxin_2"/>
    <property type="match status" value="1"/>
</dbReference>
<gene>
    <name evidence="6" type="primary">azoR</name>
    <name evidence="8" type="ORF">HDF22_005173</name>
</gene>
<comment type="cofactor">
    <cofactor evidence="6">
        <name>FMN</name>
        <dbReference type="ChEBI" id="CHEBI:58210"/>
    </cofactor>
    <text evidence="6">Binds 1 FMN per subunit.</text>
</comment>
<dbReference type="PANTHER" id="PTHR43741:SF4">
    <property type="entry name" value="FMN-DEPENDENT NADH:QUINONE OXIDOREDUCTASE"/>
    <property type="match status" value="1"/>
</dbReference>